<dbReference type="PANTHER" id="PTHR24050">
    <property type="entry name" value="PA14 DOMAIN-CONTAINING PROTEIN"/>
    <property type="match status" value="1"/>
</dbReference>
<dbReference type="Pfam" id="PF12661">
    <property type="entry name" value="hEGF"/>
    <property type="match status" value="1"/>
</dbReference>
<evidence type="ECO:0000256" key="10">
    <source>
        <dbReference type="SAM" id="MobiDB-lite"/>
    </source>
</evidence>
<evidence type="ECO:0000313" key="12">
    <source>
        <dbReference type="EMBL" id="KAG5454342.1"/>
    </source>
</evidence>
<dbReference type="FunFam" id="2.10.25.10:FF:000010">
    <property type="entry name" value="Pro-epidermal growth factor"/>
    <property type="match status" value="1"/>
</dbReference>
<dbReference type="GO" id="GO:0071944">
    <property type="term" value="C:cell periphery"/>
    <property type="evidence" value="ECO:0007669"/>
    <property type="project" value="UniProtKB-ARBA"/>
</dbReference>
<evidence type="ECO:0000256" key="1">
    <source>
        <dbReference type="ARBA" id="ARBA00004498"/>
    </source>
</evidence>
<feature type="domain" description="EGF-like" evidence="11">
    <location>
        <begin position="733"/>
        <end position="764"/>
    </location>
</feature>
<feature type="disulfide bond" evidence="9">
    <location>
        <begin position="834"/>
        <end position="843"/>
    </location>
</feature>
<comment type="caution">
    <text evidence="9">Lacks conserved residue(s) required for the propagation of feature annotation.</text>
</comment>
<dbReference type="InterPro" id="IPR000152">
    <property type="entry name" value="EGF-type_Asp/Asn_hydroxyl_site"/>
</dbReference>
<evidence type="ECO:0000256" key="3">
    <source>
        <dbReference type="ARBA" id="ARBA00022530"/>
    </source>
</evidence>
<feature type="domain" description="EGF-like" evidence="11">
    <location>
        <begin position="812"/>
        <end position="844"/>
    </location>
</feature>
<evidence type="ECO:0000313" key="13">
    <source>
        <dbReference type="Proteomes" id="UP000286415"/>
    </source>
</evidence>
<feature type="disulfide bond" evidence="9">
    <location>
        <begin position="680"/>
        <end position="689"/>
    </location>
</feature>
<dbReference type="InterPro" id="IPR026823">
    <property type="entry name" value="cEGF"/>
</dbReference>
<dbReference type="OrthoDB" id="283575at2759"/>
<dbReference type="Gene3D" id="2.10.25.10">
    <property type="entry name" value="Laminin"/>
    <property type="match status" value="11"/>
</dbReference>
<dbReference type="InterPro" id="IPR013032">
    <property type="entry name" value="EGF-like_CS"/>
</dbReference>
<feature type="domain" description="EGF-like" evidence="11">
    <location>
        <begin position="315"/>
        <end position="348"/>
    </location>
</feature>
<reference evidence="12 13" key="1">
    <citation type="journal article" date="2018" name="Biotechnol. Adv.">
        <title>Improved genomic resources and new bioinformatic workflow for the carcinogenic parasite Clonorchis sinensis: Biotechnological implications.</title>
        <authorList>
            <person name="Wang D."/>
            <person name="Korhonen P.K."/>
            <person name="Gasser R.B."/>
            <person name="Young N.D."/>
        </authorList>
    </citation>
    <scope>NUCLEOTIDE SEQUENCE [LARGE SCALE GENOMIC DNA]</scope>
    <source>
        <strain evidence="12">Cs-k2</strain>
    </source>
</reference>
<dbReference type="InterPro" id="IPR000742">
    <property type="entry name" value="EGF"/>
</dbReference>
<dbReference type="CDD" id="cd00054">
    <property type="entry name" value="EGF_CA"/>
    <property type="match status" value="1"/>
</dbReference>
<dbReference type="PANTHER" id="PTHR24050:SF28">
    <property type="entry name" value="UROMODULIN-LIKE"/>
    <property type="match status" value="1"/>
</dbReference>
<keyword evidence="4 9" id="KW-0245">EGF-like domain</keyword>
<dbReference type="SMART" id="SM00181">
    <property type="entry name" value="EGF"/>
    <property type="match status" value="14"/>
</dbReference>
<dbReference type="PRINTS" id="PR00011">
    <property type="entry name" value="EGFLAMININ"/>
</dbReference>
<dbReference type="InterPro" id="IPR001881">
    <property type="entry name" value="EGF-like_Ca-bd_dom"/>
</dbReference>
<dbReference type="PROSITE" id="PS00010">
    <property type="entry name" value="ASX_HYDROXYL"/>
    <property type="match status" value="3"/>
</dbReference>
<dbReference type="InterPro" id="IPR018097">
    <property type="entry name" value="EGF_Ca-bd_CS"/>
</dbReference>
<feature type="domain" description="EGF-like" evidence="11">
    <location>
        <begin position="483"/>
        <end position="516"/>
    </location>
</feature>
<evidence type="ECO:0000256" key="9">
    <source>
        <dbReference type="PROSITE-ProRule" id="PRU00076"/>
    </source>
</evidence>
<dbReference type="SUPFAM" id="SSF57196">
    <property type="entry name" value="EGF/Laminin"/>
    <property type="match status" value="3"/>
</dbReference>
<keyword evidence="6" id="KW-0677">Repeat</keyword>
<dbReference type="SUPFAM" id="SSF57184">
    <property type="entry name" value="Growth factor receptor domain"/>
    <property type="match status" value="2"/>
</dbReference>
<dbReference type="PROSITE" id="PS50026">
    <property type="entry name" value="EGF_3"/>
    <property type="match status" value="7"/>
</dbReference>
<dbReference type="SMART" id="SM00179">
    <property type="entry name" value="EGF_CA"/>
    <property type="match status" value="8"/>
</dbReference>
<proteinExistence type="inferred from homology"/>
<comment type="caution">
    <text evidence="12">The sequence shown here is derived from an EMBL/GenBank/DDBJ whole genome shotgun (WGS) entry which is preliminary data.</text>
</comment>
<feature type="disulfide bond" evidence="9">
    <location>
        <begin position="574"/>
        <end position="584"/>
    </location>
</feature>
<feature type="disulfide bond" evidence="9">
    <location>
        <begin position="737"/>
        <end position="747"/>
    </location>
</feature>
<feature type="region of interest" description="Disordered" evidence="10">
    <location>
        <begin position="915"/>
        <end position="951"/>
    </location>
</feature>
<keyword evidence="13" id="KW-1185">Reference proteome</keyword>
<comment type="subcellular location">
    <subcellularLocation>
        <location evidence="1">Secreted</location>
        <location evidence="1">Extracellular space</location>
        <location evidence="1">Extracellular matrix</location>
    </subcellularLocation>
</comment>
<dbReference type="FunFam" id="2.10.25.10:FF:000038">
    <property type="entry name" value="Fibrillin 2"/>
    <property type="match status" value="2"/>
</dbReference>
<feature type="disulfide bond" evidence="9">
    <location>
        <begin position="601"/>
        <end position="610"/>
    </location>
</feature>
<feature type="domain" description="EGF-like" evidence="11">
    <location>
        <begin position="846"/>
        <end position="888"/>
    </location>
</feature>
<dbReference type="Proteomes" id="UP000286415">
    <property type="component" value="Unassembled WGS sequence"/>
</dbReference>
<accession>A0A8T1MZP2</accession>
<feature type="disulfide bond" evidence="9">
    <location>
        <begin position="506"/>
        <end position="515"/>
    </location>
</feature>
<evidence type="ECO:0000259" key="11">
    <source>
        <dbReference type="PROSITE" id="PS50026"/>
    </source>
</evidence>
<evidence type="ECO:0000256" key="6">
    <source>
        <dbReference type="ARBA" id="ARBA00022737"/>
    </source>
</evidence>
<feature type="disulfide bond" evidence="9">
    <location>
        <begin position="754"/>
        <end position="763"/>
    </location>
</feature>
<dbReference type="PROSITE" id="PS01187">
    <property type="entry name" value="EGF_CA"/>
    <property type="match status" value="5"/>
</dbReference>
<dbReference type="GO" id="GO:0005509">
    <property type="term" value="F:calcium ion binding"/>
    <property type="evidence" value="ECO:0007669"/>
    <property type="project" value="InterPro"/>
</dbReference>
<feature type="disulfide bond" evidence="9">
    <location>
        <begin position="816"/>
        <end position="826"/>
    </location>
</feature>
<feature type="domain" description="EGF-like" evidence="11">
    <location>
        <begin position="658"/>
        <end position="690"/>
    </location>
</feature>
<gene>
    <name evidence="12" type="ORF">CSKR_201978</name>
</gene>
<reference evidence="12 13" key="2">
    <citation type="journal article" date="2021" name="Genomics">
        <title>High-quality reference genome for Clonorchis sinensis.</title>
        <authorList>
            <person name="Young N.D."/>
            <person name="Stroehlein A.J."/>
            <person name="Kinkar L."/>
            <person name="Wang T."/>
            <person name="Sohn W.M."/>
            <person name="Chang B.C.H."/>
            <person name="Kaur P."/>
            <person name="Weisz D."/>
            <person name="Dudchenko O."/>
            <person name="Aiden E.L."/>
            <person name="Korhonen P.K."/>
            <person name="Gasser R.B."/>
        </authorList>
    </citation>
    <scope>NUCLEOTIDE SEQUENCE [LARGE SCALE GENOMIC DNA]</scope>
    <source>
        <strain evidence="12">Cs-k2</strain>
    </source>
</reference>
<dbReference type="AlphaFoldDB" id="A0A8T1MZP2"/>
<evidence type="ECO:0000256" key="7">
    <source>
        <dbReference type="ARBA" id="ARBA00023157"/>
    </source>
</evidence>
<feature type="disulfide bond" evidence="9">
    <location>
        <begin position="319"/>
        <end position="329"/>
    </location>
</feature>
<organism evidence="12 13">
    <name type="scientific">Clonorchis sinensis</name>
    <name type="common">Chinese liver fluke</name>
    <dbReference type="NCBI Taxonomy" id="79923"/>
    <lineage>
        <taxon>Eukaryota</taxon>
        <taxon>Metazoa</taxon>
        <taxon>Spiralia</taxon>
        <taxon>Lophotrochozoa</taxon>
        <taxon>Platyhelminthes</taxon>
        <taxon>Trematoda</taxon>
        <taxon>Digenea</taxon>
        <taxon>Opisthorchiida</taxon>
        <taxon>Opisthorchiata</taxon>
        <taxon>Opisthorchiidae</taxon>
        <taxon>Clonorchis</taxon>
    </lineage>
</organism>
<keyword evidence="3" id="KW-0272">Extracellular matrix</keyword>
<feature type="disulfide bond" evidence="9">
    <location>
        <begin position="662"/>
        <end position="672"/>
    </location>
</feature>
<dbReference type="PROSITE" id="PS00022">
    <property type="entry name" value="EGF_1"/>
    <property type="match status" value="7"/>
</dbReference>
<evidence type="ECO:0000256" key="5">
    <source>
        <dbReference type="ARBA" id="ARBA00022729"/>
    </source>
</evidence>
<dbReference type="InterPro" id="IPR049883">
    <property type="entry name" value="NOTCH1_EGF-like"/>
</dbReference>
<protein>
    <submittedName>
        <fullName evidence="12">Nephronectin</fullName>
    </submittedName>
</protein>
<dbReference type="InterPro" id="IPR009030">
    <property type="entry name" value="Growth_fac_rcpt_cys_sf"/>
</dbReference>
<name>A0A8T1MZP2_CLOSI</name>
<dbReference type="Pfam" id="PF12662">
    <property type="entry name" value="cEGF"/>
    <property type="match status" value="1"/>
</dbReference>
<evidence type="ECO:0000256" key="2">
    <source>
        <dbReference type="ARBA" id="ARBA00006127"/>
    </source>
</evidence>
<feature type="disulfide bond" evidence="9">
    <location>
        <begin position="338"/>
        <end position="347"/>
    </location>
</feature>
<dbReference type="EMBL" id="NIRI02000010">
    <property type="protein sequence ID" value="KAG5454342.1"/>
    <property type="molecule type" value="Genomic_DNA"/>
</dbReference>
<dbReference type="Pfam" id="PF14670">
    <property type="entry name" value="FXa_inhibition"/>
    <property type="match status" value="1"/>
</dbReference>
<keyword evidence="8" id="KW-0325">Glycoprotein</keyword>
<evidence type="ECO:0000256" key="8">
    <source>
        <dbReference type="ARBA" id="ARBA00023180"/>
    </source>
</evidence>
<sequence>MAELKHMVASAHCSVTQSIMYLSTTHAVFYLIVYTTTIGLSTEDRRWNKYVNPYHNKTEEYASSHNGIWFRGGNIYNQPYRPSDFTSTHPVHRAIRRLDLLRKHTKQRGFANRMQMDTQQTQDSLLWHPEARNRGVGQDSVVPFSPYQPLPMIGDVTRDEDVGQAKRMIWNEEGQFWGYGQPAETNLASDEQFIWPYSTGASVYDDGLCTPPFCIPANCDENEGQQCRKRQATMTSCLGTDCASKCPGEQQCPAVCRITATGPTCVIFDAATCENQYALQCVHGCARESNSSAPLKCICDPWRPNATSCISAEMDVFECPLGCSGRGRCDRTTKQCHCDPGFEGKGCEFKHACPTGLTGPNCTMDIDECLSGAAGCQHLCVNTYGSFRCECHGGYQIDPRDPSRCVASETCETRCTRGQGYCDEQRRCQCYSGFEGEWCEQDVDECRAGTHSCEQVCVNTQGAYECRCNQGYEPDPHYPNRCRPVGCHPPCVRGQGTCSEAGRCVCTPGFTGIDCAEDEDECATGRHKCMQRCVNTYGSYLCQCDPGYRTDPSDMTRCLPETCDPQCYDDTGLCYGRSCIHGECRVDYDHQNGTHRARCECHPGYTGLRCEQDIDECAPDALVRHQCDQRCENIPGSYECSCNTGYILQPDKRTCVREPERCGAGCQNGGICMPDGRCECPVRFDGPRCEFEVNVCQKVKACEHYCITEQDGSFRCVCRPGYQLSEDGRSCRPSDACAEGCENGGHCFQGRCICKAGFEGPRCELDKDECKLSVAVHGCQFDCINTYGSYECICPPGHKRLSDRRTCVRIQETGDCDPPCRNGGICRDGNRCECLRGYRGPDCAEDINECEEYQPCDPQFAQCVDRPGGFDCICRPGYRLMVDGRHCMEEERAERTPHLAYRGRGQKGVVVASPYPGASPVSNGQPLTEVVRTKRRRRQPREPQTQVFSSNFRRRVYRNTPIVYSHQERKGDPAPLRRSISPLTYFKVYRTRY</sequence>
<evidence type="ECO:0000256" key="4">
    <source>
        <dbReference type="ARBA" id="ARBA00022536"/>
    </source>
</evidence>
<keyword evidence="3" id="KW-0964">Secreted</keyword>
<dbReference type="PROSITE" id="PS01186">
    <property type="entry name" value="EGF_2"/>
    <property type="match status" value="9"/>
</dbReference>
<keyword evidence="7 9" id="KW-1015">Disulfide bond</keyword>
<dbReference type="InterPro" id="IPR052235">
    <property type="entry name" value="Nephronectin_domain"/>
</dbReference>
<comment type="similarity">
    <text evidence="2">Belongs to the fibulin family.</text>
</comment>
<dbReference type="Pfam" id="PF07645">
    <property type="entry name" value="EGF_CA"/>
    <property type="match status" value="5"/>
</dbReference>
<keyword evidence="5" id="KW-0732">Signal</keyword>
<feature type="domain" description="EGF-like" evidence="11">
    <location>
        <begin position="570"/>
        <end position="611"/>
    </location>
</feature>